<feature type="compositionally biased region" description="Polar residues" evidence="8">
    <location>
        <begin position="91"/>
        <end position="100"/>
    </location>
</feature>
<comment type="pathway">
    <text evidence="6">tRNA modification; N(7)-methylguanine-tRNA biosynthesis.</text>
</comment>
<dbReference type="AlphaFoldDB" id="A0A194XR93"/>
<reference evidence="9 10" key="1">
    <citation type="submission" date="2015-10" db="EMBL/GenBank/DDBJ databases">
        <title>Full genome of DAOMC 229536 Phialocephala scopiformis, a fungal endophyte of spruce producing the potent anti-insectan compound rugulosin.</title>
        <authorList>
            <consortium name="DOE Joint Genome Institute"/>
            <person name="Walker A.K."/>
            <person name="Frasz S.L."/>
            <person name="Seifert K.A."/>
            <person name="Miller J.D."/>
            <person name="Mondo S.J."/>
            <person name="Labutti K."/>
            <person name="Lipzen A."/>
            <person name="Dockter R."/>
            <person name="Kennedy M."/>
            <person name="Grigoriev I.V."/>
            <person name="Spatafora J.W."/>
        </authorList>
    </citation>
    <scope>NUCLEOTIDE SEQUENCE [LARGE SCALE GENOMIC DNA]</scope>
    <source>
        <strain evidence="9 10">CBS 120377</strain>
    </source>
</reference>
<sequence length="530" mass="58023">MRMPYQCMTRCGDILVAARGSSIDLFKLQDGSLLSTWNCSNHDNQNGKVSDGGGADLTTMLVTTQTSESSSVEIALDAASPPAKKRKLSHSEQSPNQTEPKNGKKKQNNRSAAVASGLEAPAVTVLASTTDRKHVVAVTGEDKSIRVFEIVTTDGVHILKQLSQRNMPKRPCTVAITKDNSTIISADKFGDVYALPLLPSKDLAKPSPVFEPASSKPFVPAANELTIHSQRNRKALENQKRHSNKASEKSEPTFEHKLLLGHVSMLTDVALVTSDEKDYIITADRDEHIRISRGIPQSHIIEGFCLGHTDFITRLCIPRNRSNLLISAGGDDELFVWKWQSSQLVSRANLKRHAEALKTKSTGSDTVQESTEPFKIAVSGLYHTQRYVDDHFVDFIIVTCEGIAALFLFDLHADDNSLRYIQTFELPGNPLAVVANMSPTQCSSNEVIVSVDMVHQPGSTVERRLGSATEQSLLAIQLCDSGLVSGGVTFREPVEEDKSLSSSDDTTGRLGNLLYNLENLRKRDGEGQDE</sequence>
<dbReference type="KEGG" id="psco:LY89DRAFT_714084"/>
<dbReference type="InterPro" id="IPR001680">
    <property type="entry name" value="WD40_rpt"/>
</dbReference>
<dbReference type="GO" id="GO:0005829">
    <property type="term" value="C:cytosol"/>
    <property type="evidence" value="ECO:0007669"/>
    <property type="project" value="TreeGrafter"/>
</dbReference>
<name>A0A194XR93_MOLSC</name>
<dbReference type="SMART" id="SM00320">
    <property type="entry name" value="WD40"/>
    <property type="match status" value="3"/>
</dbReference>
<comment type="subcellular location">
    <subcellularLocation>
        <location evidence="1 6">Nucleus</location>
    </subcellularLocation>
</comment>
<comment type="similarity">
    <text evidence="6">Belongs to the WD repeat TRM82 family.</text>
</comment>
<organism evidence="9 10">
    <name type="scientific">Mollisia scopiformis</name>
    <name type="common">Conifer needle endophyte fungus</name>
    <name type="synonym">Phialocephala scopiformis</name>
    <dbReference type="NCBI Taxonomy" id="149040"/>
    <lineage>
        <taxon>Eukaryota</taxon>
        <taxon>Fungi</taxon>
        <taxon>Dikarya</taxon>
        <taxon>Ascomycota</taxon>
        <taxon>Pezizomycotina</taxon>
        <taxon>Leotiomycetes</taxon>
        <taxon>Helotiales</taxon>
        <taxon>Mollisiaceae</taxon>
        <taxon>Mollisia</taxon>
    </lineage>
</organism>
<proteinExistence type="inferred from homology"/>
<dbReference type="Proteomes" id="UP000070700">
    <property type="component" value="Unassembled WGS sequence"/>
</dbReference>
<dbReference type="PANTHER" id="PTHR16288:SF0">
    <property type="entry name" value="TRNA (GUANINE-N(7)-)-METHYLTRANSFERASE NON-CATALYTIC SUBUNIT WDR4"/>
    <property type="match status" value="1"/>
</dbReference>
<dbReference type="OrthoDB" id="339900at2759"/>
<dbReference type="GO" id="GO:0106004">
    <property type="term" value="P:tRNA (guanine-N7)-methylation"/>
    <property type="evidence" value="ECO:0007669"/>
    <property type="project" value="UniProtKB-UniRule"/>
</dbReference>
<keyword evidence="5 6" id="KW-0539">Nucleus</keyword>
<evidence type="ECO:0000256" key="1">
    <source>
        <dbReference type="ARBA" id="ARBA00004123"/>
    </source>
</evidence>
<keyword evidence="10" id="KW-1185">Reference proteome</keyword>
<evidence type="ECO:0000256" key="5">
    <source>
        <dbReference type="ARBA" id="ARBA00023242"/>
    </source>
</evidence>
<feature type="region of interest" description="Disordered" evidence="8">
    <location>
        <begin position="79"/>
        <end position="115"/>
    </location>
</feature>
<dbReference type="GO" id="GO:0005634">
    <property type="term" value="C:nucleus"/>
    <property type="evidence" value="ECO:0007669"/>
    <property type="project" value="UniProtKB-SubCell"/>
</dbReference>
<dbReference type="UniPathway" id="UPA00989"/>
<evidence type="ECO:0000256" key="6">
    <source>
        <dbReference type="HAMAP-Rule" id="MF_03056"/>
    </source>
</evidence>
<evidence type="ECO:0000256" key="2">
    <source>
        <dbReference type="ARBA" id="ARBA00022574"/>
    </source>
</evidence>
<evidence type="ECO:0000313" key="10">
    <source>
        <dbReference type="Proteomes" id="UP000070700"/>
    </source>
</evidence>
<evidence type="ECO:0000256" key="8">
    <source>
        <dbReference type="SAM" id="MobiDB-lite"/>
    </source>
</evidence>
<keyword evidence="3 6" id="KW-0819">tRNA processing</keyword>
<dbReference type="InterPro" id="IPR028884">
    <property type="entry name" value="Trm82"/>
</dbReference>
<accession>A0A194XR93</accession>
<evidence type="ECO:0000256" key="7">
    <source>
        <dbReference type="PROSITE-ProRule" id="PRU00221"/>
    </source>
</evidence>
<gene>
    <name evidence="9" type="ORF">LY89DRAFT_714084</name>
</gene>
<protein>
    <submittedName>
        <fullName evidence="9">Uncharacterized protein</fullName>
    </submittedName>
</protein>
<dbReference type="SUPFAM" id="SSF50978">
    <property type="entry name" value="WD40 repeat-like"/>
    <property type="match status" value="1"/>
</dbReference>
<keyword evidence="2 6" id="KW-0853">WD repeat</keyword>
<dbReference type="GeneID" id="28827828"/>
<evidence type="ECO:0000256" key="4">
    <source>
        <dbReference type="ARBA" id="ARBA00022737"/>
    </source>
</evidence>
<dbReference type="PANTHER" id="PTHR16288">
    <property type="entry name" value="WD40 REPEAT PROTEIN 4"/>
    <property type="match status" value="1"/>
</dbReference>
<dbReference type="InterPro" id="IPR036322">
    <property type="entry name" value="WD40_repeat_dom_sf"/>
</dbReference>
<dbReference type="STRING" id="149040.A0A194XR93"/>
<dbReference type="RefSeq" id="XP_018076602.1">
    <property type="nucleotide sequence ID" value="XM_018218102.1"/>
</dbReference>
<dbReference type="PROSITE" id="PS50082">
    <property type="entry name" value="WD_REPEATS_2"/>
    <property type="match status" value="1"/>
</dbReference>
<keyword evidence="4 6" id="KW-0677">Repeat</keyword>
<feature type="region of interest" description="Disordered" evidence="8">
    <location>
        <begin position="232"/>
        <end position="251"/>
    </location>
</feature>
<feature type="repeat" description="WD" evidence="7">
    <location>
        <begin position="305"/>
        <end position="347"/>
    </location>
</feature>
<dbReference type="GO" id="GO:0043527">
    <property type="term" value="C:tRNA methyltransferase complex"/>
    <property type="evidence" value="ECO:0007669"/>
    <property type="project" value="TreeGrafter"/>
</dbReference>
<dbReference type="EMBL" id="KQ947406">
    <property type="protein sequence ID" value="KUJ22247.1"/>
    <property type="molecule type" value="Genomic_DNA"/>
</dbReference>
<dbReference type="InterPro" id="IPR015943">
    <property type="entry name" value="WD40/YVTN_repeat-like_dom_sf"/>
</dbReference>
<dbReference type="HAMAP" id="MF_03056">
    <property type="entry name" value="TRM82"/>
    <property type="match status" value="1"/>
</dbReference>
<comment type="function">
    <text evidence="6">Required for the formation of N(7)-methylguanine at position 46 (m7G46) in tRNA. In the complex, it is required to stabilize and induce conformational changes of the catalytic subunit.</text>
</comment>
<evidence type="ECO:0000313" key="9">
    <source>
        <dbReference type="EMBL" id="KUJ22247.1"/>
    </source>
</evidence>
<dbReference type="InParanoid" id="A0A194XR93"/>
<evidence type="ECO:0000256" key="3">
    <source>
        <dbReference type="ARBA" id="ARBA00022694"/>
    </source>
</evidence>
<dbReference type="FunCoup" id="A0A194XR93">
    <property type="interactions" value="274"/>
</dbReference>
<dbReference type="Gene3D" id="2.130.10.10">
    <property type="entry name" value="YVTN repeat-like/Quinoprotein amine dehydrogenase"/>
    <property type="match status" value="1"/>
</dbReference>
<feature type="compositionally biased region" description="Basic and acidic residues" evidence="8">
    <location>
        <begin position="234"/>
        <end position="251"/>
    </location>
</feature>